<feature type="compositionally biased region" description="Basic and acidic residues" evidence="1">
    <location>
        <begin position="98"/>
        <end position="115"/>
    </location>
</feature>
<protein>
    <submittedName>
        <fullName evidence="2">Uncharacterized protein</fullName>
    </submittedName>
</protein>
<accession>A0A6J4VXA8</accession>
<sequence length="354" mass="38053">AATRQWPAAARPRLYAAAPAGADVPGGGRRGGRRHDRRAGGVGPTPRSPLGQSQHDRRPHLDDQRKAHPGVWRRAGGRPHALHAQRVGAQAEGAGAPRPREGQGGDARPVDDRQLEPQPPEGARPRGREGLDHRGRQTRHLAEGVREGEAEPHHVPERGGGAARPHDRCLGGGGWRPGVGAGSQRRGPLPVARLHRARHHDRHTGGRGTGVDPAPSGRLQDGGRPGDHQHSDPRRSGEVQNRAHGDRLHERRVRRLPSAARPPALAAGALALRGDQCEGRAPFRHTEHRPVPRLLAPLQAAARGCRPGDRDRHPGRPEDRHGIRSLQRAPLLRHAGGPARMGLRAAGEADGHLR</sequence>
<gene>
    <name evidence="2" type="ORF">AVDCRST_MAG18-4937</name>
</gene>
<feature type="non-terminal residue" evidence="2">
    <location>
        <position position="354"/>
    </location>
</feature>
<dbReference type="AlphaFoldDB" id="A0A6J4VXA8"/>
<proteinExistence type="predicted"/>
<feature type="compositionally biased region" description="Low complexity" evidence="1">
    <location>
        <begin position="7"/>
        <end position="23"/>
    </location>
</feature>
<feature type="compositionally biased region" description="Basic and acidic residues" evidence="1">
    <location>
        <begin position="54"/>
        <end position="66"/>
    </location>
</feature>
<feature type="compositionally biased region" description="Gly residues" evidence="1">
    <location>
        <begin position="170"/>
        <end position="181"/>
    </location>
</feature>
<feature type="compositionally biased region" description="Basic residues" evidence="1">
    <location>
        <begin position="193"/>
        <end position="202"/>
    </location>
</feature>
<name>A0A6J4VXA8_9BACT</name>
<feature type="region of interest" description="Disordered" evidence="1">
    <location>
        <begin position="1"/>
        <end position="262"/>
    </location>
</feature>
<feature type="compositionally biased region" description="Basic and acidic residues" evidence="1">
    <location>
        <begin position="306"/>
        <end position="322"/>
    </location>
</feature>
<reference evidence="2" key="1">
    <citation type="submission" date="2020-02" db="EMBL/GenBank/DDBJ databases">
        <authorList>
            <person name="Meier V. D."/>
        </authorList>
    </citation>
    <scope>NUCLEOTIDE SEQUENCE</scope>
    <source>
        <strain evidence="2">AVDCRST_MAG18</strain>
    </source>
</reference>
<feature type="compositionally biased region" description="Basic and acidic residues" evidence="1">
    <location>
        <begin position="123"/>
        <end position="157"/>
    </location>
</feature>
<feature type="non-terminal residue" evidence="2">
    <location>
        <position position="1"/>
    </location>
</feature>
<organism evidence="2">
    <name type="scientific">uncultured Thermomicrobiales bacterium</name>
    <dbReference type="NCBI Taxonomy" id="1645740"/>
    <lineage>
        <taxon>Bacteria</taxon>
        <taxon>Pseudomonadati</taxon>
        <taxon>Thermomicrobiota</taxon>
        <taxon>Thermomicrobia</taxon>
        <taxon>Thermomicrobiales</taxon>
        <taxon>environmental samples</taxon>
    </lineage>
</organism>
<feature type="compositionally biased region" description="Basic and acidic residues" evidence="1">
    <location>
        <begin position="224"/>
        <end position="249"/>
    </location>
</feature>
<dbReference type="EMBL" id="CADCWN010000396">
    <property type="protein sequence ID" value="CAA9590253.1"/>
    <property type="molecule type" value="Genomic_DNA"/>
</dbReference>
<evidence type="ECO:0000313" key="2">
    <source>
        <dbReference type="EMBL" id="CAA9590253.1"/>
    </source>
</evidence>
<evidence type="ECO:0000256" key="1">
    <source>
        <dbReference type="SAM" id="MobiDB-lite"/>
    </source>
</evidence>
<feature type="region of interest" description="Disordered" evidence="1">
    <location>
        <begin position="302"/>
        <end position="354"/>
    </location>
</feature>